<dbReference type="InterPro" id="IPR029069">
    <property type="entry name" value="HotDog_dom_sf"/>
</dbReference>
<gene>
    <name evidence="3" type="ORF">GCM10007414_12090</name>
</gene>
<dbReference type="Gene3D" id="3.10.129.10">
    <property type="entry name" value="Hotdog Thioesterase"/>
    <property type="match status" value="1"/>
</dbReference>
<dbReference type="InterPro" id="IPR033120">
    <property type="entry name" value="HOTDOG_ACOT"/>
</dbReference>
<sequence length="66" mass="7394">MDSIAGINSKRYASNAHHCVTASLETVQFNLPMHIGDILMFISQVVYTGHNSMMIRVIAPPYNRET</sequence>
<dbReference type="RefSeq" id="WP_055734772.1">
    <property type="nucleotide sequence ID" value="NZ_BMDY01000006.1"/>
</dbReference>
<evidence type="ECO:0000313" key="3">
    <source>
        <dbReference type="EMBL" id="GGB00543.1"/>
    </source>
</evidence>
<feature type="domain" description="HotDog ACOT-type" evidence="2">
    <location>
        <begin position="1"/>
        <end position="66"/>
    </location>
</feature>
<dbReference type="InterPro" id="IPR006683">
    <property type="entry name" value="Thioestr_dom"/>
</dbReference>
<comment type="caution">
    <text evidence="3">The sequence shown here is derived from an EMBL/GenBank/DDBJ whole genome shotgun (WGS) entry which is preliminary data.</text>
</comment>
<evidence type="ECO:0000313" key="4">
    <source>
        <dbReference type="Proteomes" id="UP000651977"/>
    </source>
</evidence>
<keyword evidence="4" id="KW-1185">Reference proteome</keyword>
<reference evidence="4" key="1">
    <citation type="journal article" date="2019" name="Int. J. Syst. Evol. Microbiol.">
        <title>The Global Catalogue of Microorganisms (GCM) 10K type strain sequencing project: providing services to taxonomists for standard genome sequencing and annotation.</title>
        <authorList>
            <consortium name="The Broad Institute Genomics Platform"/>
            <consortium name="The Broad Institute Genome Sequencing Center for Infectious Disease"/>
            <person name="Wu L."/>
            <person name="Ma J."/>
        </authorList>
    </citation>
    <scope>NUCLEOTIDE SEQUENCE [LARGE SCALE GENOMIC DNA]</scope>
    <source>
        <strain evidence="4">CGMCC 1.10131</strain>
    </source>
</reference>
<organism evidence="3 4">
    <name type="scientific">Agarivorans gilvus</name>
    <dbReference type="NCBI Taxonomy" id="680279"/>
    <lineage>
        <taxon>Bacteria</taxon>
        <taxon>Pseudomonadati</taxon>
        <taxon>Pseudomonadota</taxon>
        <taxon>Gammaproteobacteria</taxon>
        <taxon>Alteromonadales</taxon>
        <taxon>Alteromonadaceae</taxon>
        <taxon>Agarivorans</taxon>
    </lineage>
</organism>
<dbReference type="PROSITE" id="PS51770">
    <property type="entry name" value="HOTDOG_ACOT"/>
    <property type="match status" value="1"/>
</dbReference>
<accession>A0ABQ1I1Q6</accession>
<dbReference type="SUPFAM" id="SSF54637">
    <property type="entry name" value="Thioesterase/thiol ester dehydrase-isomerase"/>
    <property type="match status" value="1"/>
</dbReference>
<evidence type="ECO:0000259" key="2">
    <source>
        <dbReference type="PROSITE" id="PS51770"/>
    </source>
</evidence>
<evidence type="ECO:0000256" key="1">
    <source>
        <dbReference type="PROSITE-ProRule" id="PRU01106"/>
    </source>
</evidence>
<dbReference type="Proteomes" id="UP000651977">
    <property type="component" value="Unassembled WGS sequence"/>
</dbReference>
<name>A0ABQ1I1Q6_9ALTE</name>
<protein>
    <recommendedName>
        <fullName evidence="2">HotDog ACOT-type domain-containing protein</fullName>
    </recommendedName>
</protein>
<proteinExistence type="predicted"/>
<dbReference type="Pfam" id="PF03061">
    <property type="entry name" value="4HBT"/>
    <property type="match status" value="1"/>
</dbReference>
<dbReference type="EMBL" id="BMDY01000006">
    <property type="protein sequence ID" value="GGB00543.1"/>
    <property type="molecule type" value="Genomic_DNA"/>
</dbReference>
<keyword evidence="1" id="KW-0378">Hydrolase</keyword>